<organism evidence="2 3">
    <name type="scientific">Plakobranchus ocellatus</name>
    <dbReference type="NCBI Taxonomy" id="259542"/>
    <lineage>
        <taxon>Eukaryota</taxon>
        <taxon>Metazoa</taxon>
        <taxon>Spiralia</taxon>
        <taxon>Lophotrochozoa</taxon>
        <taxon>Mollusca</taxon>
        <taxon>Gastropoda</taxon>
        <taxon>Heterobranchia</taxon>
        <taxon>Euthyneura</taxon>
        <taxon>Panpulmonata</taxon>
        <taxon>Sacoglossa</taxon>
        <taxon>Placobranchoidea</taxon>
        <taxon>Plakobranchidae</taxon>
        <taxon>Plakobranchus</taxon>
    </lineage>
</organism>
<name>A0AAV3YU95_9GAST</name>
<dbReference type="AlphaFoldDB" id="A0AAV3YU95"/>
<evidence type="ECO:0000256" key="1">
    <source>
        <dbReference type="SAM" id="MobiDB-lite"/>
    </source>
</evidence>
<comment type="caution">
    <text evidence="2">The sequence shown here is derived from an EMBL/GenBank/DDBJ whole genome shotgun (WGS) entry which is preliminary data.</text>
</comment>
<sequence>MPLHLKGRHWKIKKENECHQAGISDLDCPNFPAGWCETRMRNSTSAPGPLPQDVPQIFAPPPRNSGQMIDRLKPFLEMKCFQSNFIAQLCCPGHFASCGHSRRLAS</sequence>
<dbReference type="EMBL" id="BLXT01001484">
    <property type="protein sequence ID" value="GFN85917.1"/>
    <property type="molecule type" value="Genomic_DNA"/>
</dbReference>
<protein>
    <submittedName>
        <fullName evidence="2">Uncharacterized protein</fullName>
    </submittedName>
</protein>
<evidence type="ECO:0000313" key="2">
    <source>
        <dbReference type="EMBL" id="GFN85917.1"/>
    </source>
</evidence>
<keyword evidence="3" id="KW-1185">Reference proteome</keyword>
<feature type="compositionally biased region" description="Pro residues" evidence="1">
    <location>
        <begin position="48"/>
        <end position="63"/>
    </location>
</feature>
<reference evidence="2 3" key="1">
    <citation type="journal article" date="2021" name="Elife">
        <title>Chloroplast acquisition without the gene transfer in kleptoplastic sea slugs, Plakobranchus ocellatus.</title>
        <authorList>
            <person name="Maeda T."/>
            <person name="Takahashi S."/>
            <person name="Yoshida T."/>
            <person name="Shimamura S."/>
            <person name="Takaki Y."/>
            <person name="Nagai Y."/>
            <person name="Toyoda A."/>
            <person name="Suzuki Y."/>
            <person name="Arimoto A."/>
            <person name="Ishii H."/>
            <person name="Satoh N."/>
            <person name="Nishiyama T."/>
            <person name="Hasebe M."/>
            <person name="Maruyama T."/>
            <person name="Minagawa J."/>
            <person name="Obokata J."/>
            <person name="Shigenobu S."/>
        </authorList>
    </citation>
    <scope>NUCLEOTIDE SEQUENCE [LARGE SCALE GENOMIC DNA]</scope>
</reference>
<proteinExistence type="predicted"/>
<gene>
    <name evidence="2" type="ORF">PoB_001242300</name>
</gene>
<accession>A0AAV3YU95</accession>
<dbReference type="Proteomes" id="UP000735302">
    <property type="component" value="Unassembled WGS sequence"/>
</dbReference>
<evidence type="ECO:0000313" key="3">
    <source>
        <dbReference type="Proteomes" id="UP000735302"/>
    </source>
</evidence>
<feature type="region of interest" description="Disordered" evidence="1">
    <location>
        <begin position="42"/>
        <end position="63"/>
    </location>
</feature>